<protein>
    <submittedName>
        <fullName evidence="6">TraR/DksA family transcriptional regulator</fullName>
    </submittedName>
</protein>
<dbReference type="OrthoDB" id="9811543at2"/>
<evidence type="ECO:0000256" key="4">
    <source>
        <dbReference type="PROSITE-ProRule" id="PRU00510"/>
    </source>
</evidence>
<proteinExistence type="predicted"/>
<dbReference type="Gene3D" id="1.20.120.910">
    <property type="entry name" value="DksA, coiled-coil domain"/>
    <property type="match status" value="1"/>
</dbReference>
<dbReference type="PANTHER" id="PTHR33823">
    <property type="entry name" value="RNA POLYMERASE-BINDING TRANSCRIPTION FACTOR DKSA-RELATED"/>
    <property type="match status" value="1"/>
</dbReference>
<accession>A0A3N5APF3</accession>
<dbReference type="Pfam" id="PF01258">
    <property type="entry name" value="zf-dskA_traR"/>
    <property type="match status" value="1"/>
</dbReference>
<evidence type="ECO:0000313" key="7">
    <source>
        <dbReference type="Proteomes" id="UP000282654"/>
    </source>
</evidence>
<organism evidence="6 7">
    <name type="scientific">Thermodesulfitimonas autotrophica</name>
    <dbReference type="NCBI Taxonomy" id="1894989"/>
    <lineage>
        <taxon>Bacteria</taxon>
        <taxon>Bacillati</taxon>
        <taxon>Bacillota</taxon>
        <taxon>Clostridia</taxon>
        <taxon>Thermoanaerobacterales</taxon>
        <taxon>Thermoanaerobacteraceae</taxon>
        <taxon>Thermodesulfitimonas</taxon>
    </lineage>
</organism>
<dbReference type="RefSeq" id="WP_123928778.1">
    <property type="nucleotide sequence ID" value="NZ_RKRE01000002.1"/>
</dbReference>
<dbReference type="PANTHER" id="PTHR33823:SF4">
    <property type="entry name" value="GENERAL STRESS PROTEIN 16O"/>
    <property type="match status" value="1"/>
</dbReference>
<dbReference type="InterPro" id="IPR020458">
    <property type="entry name" value="Znf_DskA_TraR_CS"/>
</dbReference>
<dbReference type="InterPro" id="IPR020460">
    <property type="entry name" value="Znf_C4-type_bac"/>
</dbReference>
<dbReference type="SUPFAM" id="SSF57716">
    <property type="entry name" value="Glucocorticoid receptor-like (DNA-binding domain)"/>
    <property type="match status" value="1"/>
</dbReference>
<keyword evidence="3" id="KW-0862">Zinc</keyword>
<sequence length="209" mass="23740">MDAGLQDYFRERLHRDREELKRRIAGIEDEGLALPMRDAIGELSLYDNHPADVASELFERSKDLSLKEDAALKLRAIEDALAKMAAGRYGFCDACGAPIPLERLEAVPYTTMCASCKEKQESQGGLRRRPVEEELLKHPWARPGDESVIYDREDAWQDVAQHGLSTETEPLEEENRGSVTDVDDLAYYKSNGAYYQNFRLYRGKPRGGR</sequence>
<evidence type="ECO:0000256" key="2">
    <source>
        <dbReference type="ARBA" id="ARBA00022771"/>
    </source>
</evidence>
<dbReference type="PROSITE" id="PS01102">
    <property type="entry name" value="ZF_DKSA_1"/>
    <property type="match status" value="1"/>
</dbReference>
<feature type="zinc finger region" description="dksA C4-type" evidence="4">
    <location>
        <begin position="92"/>
        <end position="116"/>
    </location>
</feature>
<keyword evidence="2" id="KW-0863">Zinc-finger</keyword>
<dbReference type="GO" id="GO:0008270">
    <property type="term" value="F:zinc ion binding"/>
    <property type="evidence" value="ECO:0007669"/>
    <property type="project" value="UniProtKB-KW"/>
</dbReference>
<dbReference type="EMBL" id="RKRE01000002">
    <property type="protein sequence ID" value="RPF46697.1"/>
    <property type="molecule type" value="Genomic_DNA"/>
</dbReference>
<name>A0A3N5APF3_9THEO</name>
<dbReference type="AlphaFoldDB" id="A0A3N5APF3"/>
<evidence type="ECO:0000313" key="6">
    <source>
        <dbReference type="EMBL" id="RPF46697.1"/>
    </source>
</evidence>
<feature type="domain" description="Zinc finger DksA/TraR C4-type" evidence="5">
    <location>
        <begin position="87"/>
        <end position="121"/>
    </location>
</feature>
<reference evidence="6 7" key="1">
    <citation type="submission" date="2018-11" db="EMBL/GenBank/DDBJ databases">
        <title>Genomic Encyclopedia of Type Strains, Phase IV (KMG-IV): sequencing the most valuable type-strain genomes for metagenomic binning, comparative biology and taxonomic classification.</title>
        <authorList>
            <person name="Goeker M."/>
        </authorList>
    </citation>
    <scope>NUCLEOTIDE SEQUENCE [LARGE SCALE GENOMIC DNA]</scope>
    <source>
        <strain evidence="6 7">DSM 102936</strain>
    </source>
</reference>
<dbReference type="PRINTS" id="PR00618">
    <property type="entry name" value="DKSAZNFINGER"/>
</dbReference>
<evidence type="ECO:0000256" key="3">
    <source>
        <dbReference type="ARBA" id="ARBA00022833"/>
    </source>
</evidence>
<dbReference type="Proteomes" id="UP000282654">
    <property type="component" value="Unassembled WGS sequence"/>
</dbReference>
<evidence type="ECO:0000259" key="5">
    <source>
        <dbReference type="Pfam" id="PF01258"/>
    </source>
</evidence>
<comment type="caution">
    <text evidence="6">The sequence shown here is derived from an EMBL/GenBank/DDBJ whole genome shotgun (WGS) entry which is preliminary data.</text>
</comment>
<dbReference type="NCBIfam" id="TIGR02890">
    <property type="entry name" value="bacill_yteA"/>
    <property type="match status" value="1"/>
</dbReference>
<keyword evidence="1" id="KW-0479">Metal-binding</keyword>
<gene>
    <name evidence="6" type="ORF">EDD75_0951</name>
</gene>
<dbReference type="SUPFAM" id="SSF109635">
    <property type="entry name" value="DnaK suppressor protein DksA, alpha-hairpin domain"/>
    <property type="match status" value="1"/>
</dbReference>
<dbReference type="InterPro" id="IPR014240">
    <property type="entry name" value="YteA"/>
</dbReference>
<dbReference type="InterPro" id="IPR037187">
    <property type="entry name" value="DnaK_N"/>
</dbReference>
<keyword evidence="7" id="KW-1185">Reference proteome</keyword>
<evidence type="ECO:0000256" key="1">
    <source>
        <dbReference type="ARBA" id="ARBA00022723"/>
    </source>
</evidence>
<dbReference type="PROSITE" id="PS51128">
    <property type="entry name" value="ZF_DKSA_2"/>
    <property type="match status" value="1"/>
</dbReference>
<dbReference type="InterPro" id="IPR000962">
    <property type="entry name" value="Znf_DskA_TraR"/>
</dbReference>